<evidence type="ECO:0000256" key="4">
    <source>
        <dbReference type="ARBA" id="ARBA00022618"/>
    </source>
</evidence>
<evidence type="ECO:0000256" key="6">
    <source>
        <dbReference type="ARBA" id="ARBA00022960"/>
    </source>
</evidence>
<dbReference type="GO" id="GO:0051301">
    <property type="term" value="P:cell division"/>
    <property type="evidence" value="ECO:0007669"/>
    <property type="project" value="UniProtKB-KW"/>
</dbReference>
<evidence type="ECO:0000256" key="12">
    <source>
        <dbReference type="ARBA" id="ARBA00035727"/>
    </source>
</evidence>
<reference evidence="15 16" key="1">
    <citation type="submission" date="2019-07" db="EMBL/GenBank/DDBJ databases">
        <title>Gilliamella genomes.</title>
        <authorList>
            <person name="Zheng H."/>
        </authorList>
    </citation>
    <scope>NUCLEOTIDE SEQUENCE [LARGE SCALE GENOMIC DNA]</scope>
    <source>
        <strain evidence="15 16">W8131</strain>
    </source>
</reference>
<comment type="similarity">
    <text evidence="10">Belongs to the ZapG family.</text>
</comment>
<comment type="subcellular location">
    <subcellularLocation>
        <location evidence="1">Cell inner membrane</location>
        <topology evidence="1">Single-pass membrane protein</topology>
    </subcellularLocation>
</comment>
<evidence type="ECO:0000256" key="3">
    <source>
        <dbReference type="ARBA" id="ARBA00022519"/>
    </source>
</evidence>
<evidence type="ECO:0000256" key="7">
    <source>
        <dbReference type="ARBA" id="ARBA00022989"/>
    </source>
</evidence>
<feature type="transmembrane region" description="Helical" evidence="14">
    <location>
        <begin position="6"/>
        <end position="27"/>
    </location>
</feature>
<evidence type="ECO:0000313" key="16">
    <source>
        <dbReference type="Proteomes" id="UP000319138"/>
    </source>
</evidence>
<evidence type="ECO:0000256" key="5">
    <source>
        <dbReference type="ARBA" id="ARBA00022692"/>
    </source>
</evidence>
<dbReference type="Proteomes" id="UP000319138">
    <property type="component" value="Unassembled WGS sequence"/>
</dbReference>
<keyword evidence="4" id="KW-0132">Cell division</keyword>
<evidence type="ECO:0000256" key="14">
    <source>
        <dbReference type="SAM" id="Phobius"/>
    </source>
</evidence>
<evidence type="ECO:0000256" key="10">
    <source>
        <dbReference type="ARBA" id="ARBA00035657"/>
    </source>
</evidence>
<keyword evidence="2" id="KW-1003">Cell membrane</keyword>
<evidence type="ECO:0000256" key="9">
    <source>
        <dbReference type="ARBA" id="ARBA00023306"/>
    </source>
</evidence>
<keyword evidence="8 14" id="KW-0472">Membrane</keyword>
<name>A0A556RNN8_9GAMM</name>
<keyword evidence="6" id="KW-0133">Cell shape</keyword>
<evidence type="ECO:0000256" key="11">
    <source>
        <dbReference type="ARBA" id="ARBA00035703"/>
    </source>
</evidence>
<keyword evidence="7 14" id="KW-1133">Transmembrane helix</keyword>
<dbReference type="PANTHER" id="PTHR39579">
    <property type="entry name" value="INNER MEMBRANE PROTEIN YHCB"/>
    <property type="match status" value="1"/>
</dbReference>
<dbReference type="InterPro" id="IPR009386">
    <property type="entry name" value="ZapG-like"/>
</dbReference>
<keyword evidence="3" id="KW-0997">Cell inner membrane</keyword>
<keyword evidence="9" id="KW-0131">Cell cycle</keyword>
<dbReference type="GO" id="GO:0005886">
    <property type="term" value="C:plasma membrane"/>
    <property type="evidence" value="ECO:0007669"/>
    <property type="project" value="UniProtKB-SubCell"/>
</dbReference>
<dbReference type="Pfam" id="PF06295">
    <property type="entry name" value="ZapG-like"/>
    <property type="match status" value="1"/>
</dbReference>
<dbReference type="PANTHER" id="PTHR39579:SF1">
    <property type="entry name" value="INNER MEMBRANE PROTEIN YHCB"/>
    <property type="match status" value="1"/>
</dbReference>
<evidence type="ECO:0000256" key="1">
    <source>
        <dbReference type="ARBA" id="ARBA00004377"/>
    </source>
</evidence>
<dbReference type="PIRSF" id="PIRSF006318">
    <property type="entry name" value="YhcB"/>
    <property type="match status" value="1"/>
</dbReference>
<keyword evidence="5 14" id="KW-0812">Transmembrane</keyword>
<feature type="region of interest" description="Disordered" evidence="13">
    <location>
        <begin position="112"/>
        <end position="135"/>
    </location>
</feature>
<evidence type="ECO:0000256" key="13">
    <source>
        <dbReference type="SAM" id="MobiDB-lite"/>
    </source>
</evidence>
<gene>
    <name evidence="15" type="ORF">FPQ14_05530</name>
</gene>
<evidence type="ECO:0000256" key="8">
    <source>
        <dbReference type="ARBA" id="ARBA00023136"/>
    </source>
</evidence>
<dbReference type="EMBL" id="VMHL01000002">
    <property type="protein sequence ID" value="TSJ90526.1"/>
    <property type="molecule type" value="Genomic_DNA"/>
</dbReference>
<comment type="caution">
    <text evidence="15">The sequence shown here is derived from an EMBL/GenBank/DDBJ whole genome shotgun (WGS) entry which is preliminary data.</text>
</comment>
<accession>A0A556RNN8</accession>
<organism evidence="15 16">
    <name type="scientific">Gilliamella apicola</name>
    <dbReference type="NCBI Taxonomy" id="1196095"/>
    <lineage>
        <taxon>Bacteria</taxon>
        <taxon>Pseudomonadati</taxon>
        <taxon>Pseudomonadota</taxon>
        <taxon>Gammaproteobacteria</taxon>
        <taxon>Orbales</taxon>
        <taxon>Orbaceae</taxon>
        <taxon>Gilliamella</taxon>
    </lineage>
</organism>
<protein>
    <recommendedName>
        <fullName evidence="11">Z-ring associated protein G</fullName>
    </recommendedName>
    <alternativeName>
        <fullName evidence="12">Cell division protein ZapG</fullName>
    </alternativeName>
</protein>
<dbReference type="GO" id="GO:0008360">
    <property type="term" value="P:regulation of cell shape"/>
    <property type="evidence" value="ECO:0007669"/>
    <property type="project" value="UniProtKB-KW"/>
</dbReference>
<evidence type="ECO:0000313" key="15">
    <source>
        <dbReference type="EMBL" id="TSJ90526.1"/>
    </source>
</evidence>
<dbReference type="AlphaFoldDB" id="A0A556RNN8"/>
<evidence type="ECO:0000256" key="2">
    <source>
        <dbReference type="ARBA" id="ARBA00022475"/>
    </source>
</evidence>
<dbReference type="RefSeq" id="WP_144189085.1">
    <property type="nucleotide sequence ID" value="NZ_VMHL01000002.1"/>
</dbReference>
<sequence length="135" mass="15574">MDNNMMTYIVIGIVIGFILGMIFMNFISPKGRKYIKAQRELEQTQEELASQKQMMVKHFSHSAEILDNMAKDFRRLYQHIADTSGQFVTSDDIQMIDLENTNNDISVQKELTLEKQPKDYSDNPSGLFKSDDVKS</sequence>
<proteinExistence type="inferred from homology"/>
<feature type="compositionally biased region" description="Basic and acidic residues" evidence="13">
    <location>
        <begin position="112"/>
        <end position="121"/>
    </location>
</feature>